<proteinExistence type="predicted"/>
<feature type="domain" description="Bro-N" evidence="1">
    <location>
        <begin position="23"/>
        <end position="141"/>
    </location>
</feature>
<dbReference type="Proteomes" id="UP000295055">
    <property type="component" value="Unassembled WGS sequence"/>
</dbReference>
<organism evidence="2 3">
    <name type="scientific">Providencia alcalifaciens</name>
    <dbReference type="NCBI Taxonomy" id="126385"/>
    <lineage>
        <taxon>Bacteria</taxon>
        <taxon>Pseudomonadati</taxon>
        <taxon>Pseudomonadota</taxon>
        <taxon>Gammaproteobacteria</taxon>
        <taxon>Enterobacterales</taxon>
        <taxon>Morganellaceae</taxon>
        <taxon>Providencia</taxon>
    </lineage>
</organism>
<evidence type="ECO:0000313" key="2">
    <source>
        <dbReference type="EMBL" id="TCT38308.1"/>
    </source>
</evidence>
<reference evidence="2 3" key="1">
    <citation type="submission" date="2019-03" db="EMBL/GenBank/DDBJ databases">
        <title>Genomic analyses of the natural microbiome of Caenorhabditis elegans.</title>
        <authorList>
            <person name="Samuel B."/>
        </authorList>
    </citation>
    <scope>NUCLEOTIDE SEQUENCE [LARGE SCALE GENOMIC DNA]</scope>
    <source>
        <strain evidence="2 3">JUb102</strain>
    </source>
</reference>
<dbReference type="PANTHER" id="PTHR36180">
    <property type="entry name" value="DNA-BINDING PROTEIN-RELATED-RELATED"/>
    <property type="match status" value="1"/>
</dbReference>
<dbReference type="Pfam" id="PF02498">
    <property type="entry name" value="Bro-N"/>
    <property type="match status" value="1"/>
</dbReference>
<accession>A0A4R3NS04</accession>
<evidence type="ECO:0000259" key="1">
    <source>
        <dbReference type="PROSITE" id="PS51750"/>
    </source>
</evidence>
<comment type="caution">
    <text evidence="2">The sequence shown here is derived from an EMBL/GenBank/DDBJ whole genome shotgun (WGS) entry which is preliminary data.</text>
</comment>
<name>A0A4R3NS04_9GAMM</name>
<dbReference type="OrthoDB" id="79831at2"/>
<dbReference type="SMART" id="SM01040">
    <property type="entry name" value="Bro-N"/>
    <property type="match status" value="1"/>
</dbReference>
<sequence length="202" mass="22944">MKLKNNSLNAGGFAHPKFSEETILNINSDDISVIRFEDVQVRIVKINNEPWFIATDLCSALEQSNTAKAVKGLDDDEKMTVTLSYSQVASHGGVRKLIIVSESGFYKLITRSRKATTKGTLAHRFTNWVFRDVIPSIRKTGAYGVPFSALNDFTKRQQQYQITASKHGRDLQSCKQKKADLQCEERELWKRYQPDFLSGEVH</sequence>
<gene>
    <name evidence="2" type="ORF">EC835_101305</name>
</gene>
<evidence type="ECO:0000313" key="3">
    <source>
        <dbReference type="Proteomes" id="UP000295055"/>
    </source>
</evidence>
<dbReference type="AlphaFoldDB" id="A0A4R3NS04"/>
<dbReference type="RefSeq" id="WP_132494544.1">
    <property type="nucleotide sequence ID" value="NZ_SMAS01000001.1"/>
</dbReference>
<dbReference type="PANTHER" id="PTHR36180:SF2">
    <property type="entry name" value="BRO FAMILY PROTEIN"/>
    <property type="match status" value="1"/>
</dbReference>
<dbReference type="InterPro" id="IPR003497">
    <property type="entry name" value="BRO_N_domain"/>
</dbReference>
<dbReference type="EMBL" id="SMAS01000001">
    <property type="protein sequence ID" value="TCT38308.1"/>
    <property type="molecule type" value="Genomic_DNA"/>
</dbReference>
<protein>
    <submittedName>
        <fullName evidence="2">BRO family protein</fullName>
    </submittedName>
</protein>
<dbReference type="PROSITE" id="PS51750">
    <property type="entry name" value="BRO_N"/>
    <property type="match status" value="1"/>
</dbReference>